<evidence type="ECO:0000313" key="1">
    <source>
        <dbReference type="EMBL" id="SFN91875.1"/>
    </source>
</evidence>
<organism evidence="1 2">
    <name type="scientific">Pseudonocardia ammonioxydans</name>
    <dbReference type="NCBI Taxonomy" id="260086"/>
    <lineage>
        <taxon>Bacteria</taxon>
        <taxon>Bacillati</taxon>
        <taxon>Actinomycetota</taxon>
        <taxon>Actinomycetes</taxon>
        <taxon>Pseudonocardiales</taxon>
        <taxon>Pseudonocardiaceae</taxon>
        <taxon>Pseudonocardia</taxon>
    </lineage>
</organism>
<evidence type="ECO:0000313" key="2">
    <source>
        <dbReference type="Proteomes" id="UP000199614"/>
    </source>
</evidence>
<reference evidence="1 2" key="1">
    <citation type="submission" date="2016-10" db="EMBL/GenBank/DDBJ databases">
        <authorList>
            <person name="de Groot N.N."/>
        </authorList>
    </citation>
    <scope>NUCLEOTIDE SEQUENCE [LARGE SCALE GENOMIC DNA]</scope>
    <source>
        <strain evidence="1 2">CGMCC 4.1877</strain>
    </source>
</reference>
<dbReference type="RefSeq" id="WP_143105473.1">
    <property type="nucleotide sequence ID" value="NZ_FOUY01000024.1"/>
</dbReference>
<keyword evidence="2" id="KW-1185">Reference proteome</keyword>
<evidence type="ECO:0008006" key="3">
    <source>
        <dbReference type="Google" id="ProtNLM"/>
    </source>
</evidence>
<gene>
    <name evidence="1" type="ORF">SAMN05216207_102477</name>
</gene>
<name>A0A1I5CXZ9_PSUAM</name>
<dbReference type="EMBL" id="FOUY01000024">
    <property type="protein sequence ID" value="SFN91875.1"/>
    <property type="molecule type" value="Genomic_DNA"/>
</dbReference>
<accession>A0A1I5CXZ9</accession>
<sequence>MRPDLRYDPAALDRAAGRLRDLAAGLREDAGPVAGREHAAVAHRIADELDSLADAAGRAAGRIRDADDTAAARIRGYASG</sequence>
<dbReference type="SUPFAM" id="SSF140453">
    <property type="entry name" value="EsxAB dimer-like"/>
    <property type="match status" value="1"/>
</dbReference>
<dbReference type="InterPro" id="IPR036689">
    <property type="entry name" value="ESAT-6-like_sf"/>
</dbReference>
<dbReference type="Proteomes" id="UP000199614">
    <property type="component" value="Unassembled WGS sequence"/>
</dbReference>
<protein>
    <recommendedName>
        <fullName evidence="3">Excreted virulence factor EspC, type VII ESX diderm</fullName>
    </recommendedName>
</protein>
<proteinExistence type="predicted"/>
<dbReference type="AlphaFoldDB" id="A0A1I5CXZ9"/>